<feature type="region of interest" description="Disordered" evidence="1">
    <location>
        <begin position="1"/>
        <end position="72"/>
    </location>
</feature>
<proteinExistence type="predicted"/>
<evidence type="ECO:0000313" key="2">
    <source>
        <dbReference type="EMBL" id="TNN64847.1"/>
    </source>
</evidence>
<keyword evidence="3" id="KW-1185">Reference proteome</keyword>
<evidence type="ECO:0000256" key="1">
    <source>
        <dbReference type="SAM" id="MobiDB-lite"/>
    </source>
</evidence>
<gene>
    <name evidence="2" type="ORF">EYF80_024938</name>
</gene>
<dbReference type="Proteomes" id="UP000314294">
    <property type="component" value="Unassembled WGS sequence"/>
</dbReference>
<comment type="caution">
    <text evidence="2">The sequence shown here is derived from an EMBL/GenBank/DDBJ whole genome shotgun (WGS) entry which is preliminary data.</text>
</comment>
<feature type="compositionally biased region" description="Polar residues" evidence="1">
    <location>
        <begin position="1"/>
        <end position="10"/>
    </location>
</feature>
<organism evidence="2 3">
    <name type="scientific">Liparis tanakae</name>
    <name type="common">Tanaka's snailfish</name>
    <dbReference type="NCBI Taxonomy" id="230148"/>
    <lineage>
        <taxon>Eukaryota</taxon>
        <taxon>Metazoa</taxon>
        <taxon>Chordata</taxon>
        <taxon>Craniata</taxon>
        <taxon>Vertebrata</taxon>
        <taxon>Euteleostomi</taxon>
        <taxon>Actinopterygii</taxon>
        <taxon>Neopterygii</taxon>
        <taxon>Teleostei</taxon>
        <taxon>Neoteleostei</taxon>
        <taxon>Acanthomorphata</taxon>
        <taxon>Eupercaria</taxon>
        <taxon>Perciformes</taxon>
        <taxon>Cottioidei</taxon>
        <taxon>Cottales</taxon>
        <taxon>Liparidae</taxon>
        <taxon>Liparis</taxon>
    </lineage>
</organism>
<name>A0A4Z2HG49_9TELE</name>
<evidence type="ECO:0000313" key="3">
    <source>
        <dbReference type="Proteomes" id="UP000314294"/>
    </source>
</evidence>
<sequence>METPAESSAITAPLRRPAGAHGAPESADIPADVNRIPPDSLAELSTPCPHPETMALYSNPKQARPGTISVHK</sequence>
<dbReference type="EMBL" id="SRLO01000245">
    <property type="protein sequence ID" value="TNN64847.1"/>
    <property type="molecule type" value="Genomic_DNA"/>
</dbReference>
<protein>
    <submittedName>
        <fullName evidence="2">Uncharacterized protein</fullName>
    </submittedName>
</protein>
<dbReference type="AlphaFoldDB" id="A0A4Z2HG49"/>
<accession>A0A4Z2HG49</accession>
<reference evidence="2 3" key="1">
    <citation type="submission" date="2019-03" db="EMBL/GenBank/DDBJ databases">
        <title>First draft genome of Liparis tanakae, snailfish: a comprehensive survey of snailfish specific genes.</title>
        <authorList>
            <person name="Kim W."/>
            <person name="Song I."/>
            <person name="Jeong J.-H."/>
            <person name="Kim D."/>
            <person name="Kim S."/>
            <person name="Ryu S."/>
            <person name="Song J.Y."/>
            <person name="Lee S.K."/>
        </authorList>
    </citation>
    <scope>NUCLEOTIDE SEQUENCE [LARGE SCALE GENOMIC DNA]</scope>
    <source>
        <tissue evidence="2">Muscle</tissue>
    </source>
</reference>